<comment type="cofactor">
    <cofactor evidence="1">
        <name>L-ascorbate</name>
        <dbReference type="ChEBI" id="CHEBI:38290"/>
    </cofactor>
</comment>
<evidence type="ECO:0000256" key="3">
    <source>
        <dbReference type="ARBA" id="ARBA00022964"/>
    </source>
</evidence>
<evidence type="ECO:0000256" key="5">
    <source>
        <dbReference type="ARBA" id="ARBA00023004"/>
    </source>
</evidence>
<sequence>PQWPSFSLSPTHPYTLTPDIMLPAQLILIPSLFPPSLCKTYIHFLSQLHLTTTPSIPQKGMAARVNDRFEVQDEAFAWRLWNETGLGELVGAGGRLEPEMRAKGDGEAVGCSPRIRVYRYQKGHYFDRHYDDDNLITLHMPNPVDEPDADKRKATKCRTTWTLLVYLSGQEDGVKGGETVFYTDESGGKKDEMEEDKIVVPLLRGAALLHKHGRDCLLHEGAEVLDGVKWVLRSD</sequence>
<keyword evidence="8" id="KW-1185">Reference proteome</keyword>
<evidence type="ECO:0000313" key="7">
    <source>
        <dbReference type="EMBL" id="RPA80042.1"/>
    </source>
</evidence>
<protein>
    <recommendedName>
        <fullName evidence="6">Prolyl 4-hydroxylase alpha subunit domain-containing protein</fullName>
    </recommendedName>
</protein>
<keyword evidence="3" id="KW-0223">Dioxygenase</keyword>
<evidence type="ECO:0000256" key="1">
    <source>
        <dbReference type="ARBA" id="ARBA00001961"/>
    </source>
</evidence>
<evidence type="ECO:0000256" key="4">
    <source>
        <dbReference type="ARBA" id="ARBA00023002"/>
    </source>
</evidence>
<dbReference type="AlphaFoldDB" id="A0A3N4I1R3"/>
<dbReference type="Pfam" id="PF13640">
    <property type="entry name" value="2OG-FeII_Oxy_3"/>
    <property type="match status" value="1"/>
</dbReference>
<proteinExistence type="predicted"/>
<dbReference type="EMBL" id="ML119692">
    <property type="protein sequence ID" value="RPA80042.1"/>
    <property type="molecule type" value="Genomic_DNA"/>
</dbReference>
<dbReference type="PANTHER" id="PTHR10869:SF236">
    <property type="entry name" value="PROLYL 4-HYDROXYLASE ALPHA SUBUNIT DOMAIN-CONTAINING PROTEIN"/>
    <property type="match status" value="1"/>
</dbReference>
<keyword evidence="5" id="KW-0408">Iron</keyword>
<feature type="non-terminal residue" evidence="7">
    <location>
        <position position="235"/>
    </location>
</feature>
<organism evidence="7 8">
    <name type="scientific">Ascobolus immersus RN42</name>
    <dbReference type="NCBI Taxonomy" id="1160509"/>
    <lineage>
        <taxon>Eukaryota</taxon>
        <taxon>Fungi</taxon>
        <taxon>Dikarya</taxon>
        <taxon>Ascomycota</taxon>
        <taxon>Pezizomycotina</taxon>
        <taxon>Pezizomycetes</taxon>
        <taxon>Pezizales</taxon>
        <taxon>Ascobolaceae</taxon>
        <taxon>Ascobolus</taxon>
    </lineage>
</organism>
<evidence type="ECO:0000256" key="2">
    <source>
        <dbReference type="ARBA" id="ARBA00022723"/>
    </source>
</evidence>
<name>A0A3N4I1R3_ASCIM</name>
<dbReference type="Proteomes" id="UP000275078">
    <property type="component" value="Unassembled WGS sequence"/>
</dbReference>
<keyword evidence="4" id="KW-0560">Oxidoreductase</keyword>
<dbReference type="InterPro" id="IPR044862">
    <property type="entry name" value="Pro_4_hyd_alph_FE2OG_OXY"/>
</dbReference>
<dbReference type="InterPro" id="IPR045054">
    <property type="entry name" value="P4HA-like"/>
</dbReference>
<feature type="non-terminal residue" evidence="7">
    <location>
        <position position="1"/>
    </location>
</feature>
<dbReference type="Gene3D" id="2.60.120.620">
    <property type="entry name" value="q2cbj1_9rhob like domain"/>
    <property type="match status" value="1"/>
</dbReference>
<dbReference type="GO" id="GO:0005506">
    <property type="term" value="F:iron ion binding"/>
    <property type="evidence" value="ECO:0007669"/>
    <property type="project" value="InterPro"/>
</dbReference>
<accession>A0A3N4I1R3</accession>
<evidence type="ECO:0000259" key="6">
    <source>
        <dbReference type="SMART" id="SM00702"/>
    </source>
</evidence>
<reference evidence="7 8" key="1">
    <citation type="journal article" date="2018" name="Nat. Ecol. Evol.">
        <title>Pezizomycetes genomes reveal the molecular basis of ectomycorrhizal truffle lifestyle.</title>
        <authorList>
            <person name="Murat C."/>
            <person name="Payen T."/>
            <person name="Noel B."/>
            <person name="Kuo A."/>
            <person name="Morin E."/>
            <person name="Chen J."/>
            <person name="Kohler A."/>
            <person name="Krizsan K."/>
            <person name="Balestrini R."/>
            <person name="Da Silva C."/>
            <person name="Montanini B."/>
            <person name="Hainaut M."/>
            <person name="Levati E."/>
            <person name="Barry K.W."/>
            <person name="Belfiori B."/>
            <person name="Cichocki N."/>
            <person name="Clum A."/>
            <person name="Dockter R.B."/>
            <person name="Fauchery L."/>
            <person name="Guy J."/>
            <person name="Iotti M."/>
            <person name="Le Tacon F."/>
            <person name="Lindquist E.A."/>
            <person name="Lipzen A."/>
            <person name="Malagnac F."/>
            <person name="Mello A."/>
            <person name="Molinier V."/>
            <person name="Miyauchi S."/>
            <person name="Poulain J."/>
            <person name="Riccioni C."/>
            <person name="Rubini A."/>
            <person name="Sitrit Y."/>
            <person name="Splivallo R."/>
            <person name="Traeger S."/>
            <person name="Wang M."/>
            <person name="Zifcakova L."/>
            <person name="Wipf D."/>
            <person name="Zambonelli A."/>
            <person name="Paolocci F."/>
            <person name="Nowrousian M."/>
            <person name="Ottonello S."/>
            <person name="Baldrian P."/>
            <person name="Spatafora J.W."/>
            <person name="Henrissat B."/>
            <person name="Nagy L.G."/>
            <person name="Aury J.M."/>
            <person name="Wincker P."/>
            <person name="Grigoriev I.V."/>
            <person name="Bonfante P."/>
            <person name="Martin F.M."/>
        </authorList>
    </citation>
    <scope>NUCLEOTIDE SEQUENCE [LARGE SCALE GENOMIC DNA]</scope>
    <source>
        <strain evidence="7 8">RN42</strain>
    </source>
</reference>
<dbReference type="OrthoDB" id="69177at2759"/>
<feature type="domain" description="Prolyl 4-hydroxylase alpha subunit" evidence="6">
    <location>
        <begin position="24"/>
        <end position="235"/>
    </location>
</feature>
<dbReference type="GO" id="GO:0004656">
    <property type="term" value="F:procollagen-proline 4-dioxygenase activity"/>
    <property type="evidence" value="ECO:0007669"/>
    <property type="project" value="TreeGrafter"/>
</dbReference>
<dbReference type="SMART" id="SM00702">
    <property type="entry name" value="P4Hc"/>
    <property type="match status" value="1"/>
</dbReference>
<dbReference type="GO" id="GO:0005783">
    <property type="term" value="C:endoplasmic reticulum"/>
    <property type="evidence" value="ECO:0007669"/>
    <property type="project" value="TreeGrafter"/>
</dbReference>
<dbReference type="InterPro" id="IPR006620">
    <property type="entry name" value="Pro_4_hyd_alph"/>
</dbReference>
<gene>
    <name evidence="7" type="ORF">BJ508DRAFT_201824</name>
</gene>
<dbReference type="GO" id="GO:0031418">
    <property type="term" value="F:L-ascorbic acid binding"/>
    <property type="evidence" value="ECO:0007669"/>
    <property type="project" value="InterPro"/>
</dbReference>
<dbReference type="PANTHER" id="PTHR10869">
    <property type="entry name" value="PROLYL 4-HYDROXYLASE ALPHA SUBUNIT"/>
    <property type="match status" value="1"/>
</dbReference>
<evidence type="ECO:0000313" key="8">
    <source>
        <dbReference type="Proteomes" id="UP000275078"/>
    </source>
</evidence>
<keyword evidence="2" id="KW-0479">Metal-binding</keyword>